<accession>A0ABT2A9Z0</accession>
<dbReference type="Proteomes" id="UP001205560">
    <property type="component" value="Unassembled WGS sequence"/>
</dbReference>
<name>A0ABT2A9Z0_9BURK</name>
<dbReference type="NCBIfam" id="NF005703">
    <property type="entry name" value="PRK07515.1"/>
    <property type="match status" value="1"/>
</dbReference>
<keyword evidence="6" id="KW-1185">Reference proteome</keyword>
<reference evidence="5 6" key="1">
    <citation type="submission" date="2022-08" db="EMBL/GenBank/DDBJ databases">
        <title>Reclassification of Massilia species as members of the genera Telluria, Duganella, Pseudoduganella, Mokoshia gen. nov. and Zemynaea gen. nov. using orthogonal and non-orthogonal genome-based approaches.</title>
        <authorList>
            <person name="Bowman J.P."/>
        </authorList>
    </citation>
    <scope>NUCLEOTIDE SEQUENCE [LARGE SCALE GENOMIC DNA]</scope>
    <source>
        <strain evidence="5 6">LMG 28164</strain>
    </source>
</reference>
<evidence type="ECO:0000256" key="1">
    <source>
        <dbReference type="ARBA" id="ARBA00022679"/>
    </source>
</evidence>
<organism evidence="5 6">
    <name type="scientific">Massilia norwichensis</name>
    <dbReference type="NCBI Taxonomy" id="1442366"/>
    <lineage>
        <taxon>Bacteria</taxon>
        <taxon>Pseudomonadati</taxon>
        <taxon>Pseudomonadota</taxon>
        <taxon>Betaproteobacteria</taxon>
        <taxon>Burkholderiales</taxon>
        <taxon>Oxalobacteraceae</taxon>
        <taxon>Telluria group</taxon>
        <taxon>Massilia</taxon>
    </lineage>
</organism>
<evidence type="ECO:0000259" key="4">
    <source>
        <dbReference type="Pfam" id="PF08545"/>
    </source>
</evidence>
<evidence type="ECO:0000313" key="5">
    <source>
        <dbReference type="EMBL" id="MCS0591024.1"/>
    </source>
</evidence>
<gene>
    <name evidence="5" type="ORF">NX782_17685</name>
</gene>
<comment type="caution">
    <text evidence="5">The sequence shown here is derived from an EMBL/GenBank/DDBJ whole genome shotgun (WGS) entry which is preliminary data.</text>
</comment>
<keyword evidence="1" id="KW-0808">Transferase</keyword>
<feature type="domain" description="Beta-ketoacyl-[acyl-carrier-protein] synthase III C-terminal" evidence="3">
    <location>
        <begin position="283"/>
        <end position="371"/>
    </location>
</feature>
<dbReference type="PANTHER" id="PTHR34069:SF2">
    <property type="entry name" value="BETA-KETOACYL-[ACYL-CARRIER-PROTEIN] SYNTHASE III"/>
    <property type="match status" value="1"/>
</dbReference>
<dbReference type="Pfam" id="PF08541">
    <property type="entry name" value="ACP_syn_III_C"/>
    <property type="match status" value="1"/>
</dbReference>
<evidence type="ECO:0000259" key="3">
    <source>
        <dbReference type="Pfam" id="PF08541"/>
    </source>
</evidence>
<dbReference type="RefSeq" id="WP_258846798.1">
    <property type="nucleotide sequence ID" value="NZ_JANUGX010000022.1"/>
</dbReference>
<dbReference type="InterPro" id="IPR013747">
    <property type="entry name" value="ACP_syn_III_C"/>
</dbReference>
<proteinExistence type="predicted"/>
<sequence>MKPVVISGTGLFTPPNSISNDELVTAFNAYVELFNAENADKIAAGEVTALEPSSSAFIEKASGIKSRYVMEKSGILDPKHMTSRIKERADEELSLQAEICVAAAREALARAKRTPADIDMVLVAASNMQRAYPAMAVEVQDALGIEGFGFDMNVACSSATFAIQTAAGAVQTGQARAVLVLNPEITSAHLNFRDRDSHFIFGDACTAMIIEAADTAIGEHQFEILDSKLKTKFSNNIRNNFGFMNRFDEAGIGLPDKLFRQQGRKVFKEVCPMAAEMIRETVEASGLKVEDISRFWLHQANLNMNQLIVRMLMGRDATPEEAPVILDTYANTSSAGSIIAFHKYQDDMPSGSKGVICSFGAGYSIGCVVVRKK</sequence>
<dbReference type="InterPro" id="IPR016039">
    <property type="entry name" value="Thiolase-like"/>
</dbReference>
<dbReference type="Gene3D" id="3.40.47.10">
    <property type="match status" value="2"/>
</dbReference>
<protein>
    <submittedName>
        <fullName evidence="5">Beta-ketoacyl-ACP synthase III</fullName>
    </submittedName>
</protein>
<feature type="domain" description="Beta-ketoacyl-[acyl-carrier-protein] synthase III N-terminal" evidence="4">
    <location>
        <begin position="150"/>
        <end position="231"/>
    </location>
</feature>
<keyword evidence="2" id="KW-0012">Acyltransferase</keyword>
<dbReference type="EMBL" id="JANUGX010000022">
    <property type="protein sequence ID" value="MCS0591024.1"/>
    <property type="molecule type" value="Genomic_DNA"/>
</dbReference>
<dbReference type="Pfam" id="PF08545">
    <property type="entry name" value="ACP_syn_III"/>
    <property type="match status" value="1"/>
</dbReference>
<dbReference type="PANTHER" id="PTHR34069">
    <property type="entry name" value="3-OXOACYL-[ACYL-CARRIER-PROTEIN] SYNTHASE 3"/>
    <property type="match status" value="1"/>
</dbReference>
<dbReference type="InterPro" id="IPR013751">
    <property type="entry name" value="ACP_syn_III_N"/>
</dbReference>
<evidence type="ECO:0000313" key="6">
    <source>
        <dbReference type="Proteomes" id="UP001205560"/>
    </source>
</evidence>
<dbReference type="SUPFAM" id="SSF53901">
    <property type="entry name" value="Thiolase-like"/>
    <property type="match status" value="1"/>
</dbReference>
<evidence type="ECO:0000256" key="2">
    <source>
        <dbReference type="ARBA" id="ARBA00023315"/>
    </source>
</evidence>
<dbReference type="CDD" id="cd00830">
    <property type="entry name" value="KAS_III"/>
    <property type="match status" value="1"/>
</dbReference>